<protein>
    <submittedName>
        <fullName evidence="2">NAD(P)H-dependent oxidoreductase</fullName>
    </submittedName>
</protein>
<proteinExistence type="predicted"/>
<dbReference type="EMBL" id="CP043641">
    <property type="protein sequence ID" value="QNE36322.1"/>
    <property type="molecule type" value="Genomic_DNA"/>
</dbReference>
<evidence type="ECO:0000259" key="1">
    <source>
        <dbReference type="Pfam" id="PF03358"/>
    </source>
</evidence>
<dbReference type="Proteomes" id="UP000515511">
    <property type="component" value="Chromosome"/>
</dbReference>
<evidence type="ECO:0000313" key="2">
    <source>
        <dbReference type="EMBL" id="QNE36322.1"/>
    </source>
</evidence>
<organism evidence="2 3">
    <name type="scientific">Leifsonia shinshuensis</name>
    <dbReference type="NCBI Taxonomy" id="150026"/>
    <lineage>
        <taxon>Bacteria</taxon>
        <taxon>Bacillati</taxon>
        <taxon>Actinomycetota</taxon>
        <taxon>Actinomycetes</taxon>
        <taxon>Micrococcales</taxon>
        <taxon>Microbacteriaceae</taxon>
        <taxon>Leifsonia</taxon>
    </lineage>
</organism>
<feature type="domain" description="NADPH-dependent FMN reductase-like" evidence="1">
    <location>
        <begin position="25"/>
        <end position="152"/>
    </location>
</feature>
<reference evidence="3" key="1">
    <citation type="submission" date="2019-09" db="EMBL/GenBank/DDBJ databases">
        <title>Antimicrobial potential of Antarctic Bacteria.</title>
        <authorList>
            <person name="Benaud N."/>
            <person name="Edwards R.J."/>
            <person name="Ferrari B.C."/>
        </authorList>
    </citation>
    <scope>NUCLEOTIDE SEQUENCE [LARGE SCALE GENOMIC DNA]</scope>
    <source>
        <strain evidence="3">INR9</strain>
    </source>
</reference>
<dbReference type="Gene3D" id="3.40.50.360">
    <property type="match status" value="1"/>
</dbReference>
<dbReference type="KEGG" id="lse:F1C12_15180"/>
<name>A0A7G6YCV7_9MICO</name>
<evidence type="ECO:0000313" key="3">
    <source>
        <dbReference type="Proteomes" id="UP000515511"/>
    </source>
</evidence>
<dbReference type="AlphaFoldDB" id="A0A7G6YCV7"/>
<dbReference type="GO" id="GO:0016491">
    <property type="term" value="F:oxidoreductase activity"/>
    <property type="evidence" value="ECO:0007669"/>
    <property type="project" value="InterPro"/>
</dbReference>
<accession>A0A7G6YCV7</accession>
<gene>
    <name evidence="2" type="ORF">F1C12_15180</name>
</gene>
<dbReference type="InterPro" id="IPR005025">
    <property type="entry name" value="FMN_Rdtase-like_dom"/>
</dbReference>
<sequence length="209" mass="22026">MTDPVASTRPLTALALVCTLKPSPGESSSQLLARQLLDQLALHDVTGTAVRLADYDIRPGVSVDEGDGDQWPHVREQVLASDILVLVTPTWMGHPSSIAQRALERLDAELSETDENGRPLVEGKVAIIGVVGNEDGAHSIVADVGQALGDVGFSLPSQGSTYWNGEAMQTVDYKDLAETPEAVAGATAAAARNAAHLARLLAERPYPAE</sequence>
<dbReference type="SUPFAM" id="SSF52218">
    <property type="entry name" value="Flavoproteins"/>
    <property type="match status" value="1"/>
</dbReference>
<dbReference type="Pfam" id="PF03358">
    <property type="entry name" value="FMN_red"/>
    <property type="match status" value="1"/>
</dbReference>
<dbReference type="RefSeq" id="WP_185275756.1">
    <property type="nucleotide sequence ID" value="NZ_CP043641.1"/>
</dbReference>
<dbReference type="InterPro" id="IPR029039">
    <property type="entry name" value="Flavoprotein-like_sf"/>
</dbReference>